<dbReference type="EMBL" id="BQNB010013515">
    <property type="protein sequence ID" value="GJT16931.1"/>
    <property type="molecule type" value="Genomic_DNA"/>
</dbReference>
<proteinExistence type="predicted"/>
<protein>
    <submittedName>
        <fullName evidence="3">Phospholipase D Z-like protein</fullName>
    </submittedName>
</protein>
<evidence type="ECO:0000259" key="2">
    <source>
        <dbReference type="PROSITE" id="PS50035"/>
    </source>
</evidence>
<dbReference type="Proteomes" id="UP001151760">
    <property type="component" value="Unassembled WGS sequence"/>
</dbReference>
<feature type="signal peptide" evidence="1">
    <location>
        <begin position="1"/>
        <end position="31"/>
    </location>
</feature>
<name>A0ABQ5BQD4_9ASTR</name>
<dbReference type="InterPro" id="IPR050874">
    <property type="entry name" value="Diverse_PLD-related"/>
</dbReference>
<keyword evidence="4" id="KW-1185">Reference proteome</keyword>
<organism evidence="3 4">
    <name type="scientific">Tanacetum coccineum</name>
    <dbReference type="NCBI Taxonomy" id="301880"/>
    <lineage>
        <taxon>Eukaryota</taxon>
        <taxon>Viridiplantae</taxon>
        <taxon>Streptophyta</taxon>
        <taxon>Embryophyta</taxon>
        <taxon>Tracheophyta</taxon>
        <taxon>Spermatophyta</taxon>
        <taxon>Magnoliopsida</taxon>
        <taxon>eudicotyledons</taxon>
        <taxon>Gunneridae</taxon>
        <taxon>Pentapetalae</taxon>
        <taxon>asterids</taxon>
        <taxon>campanulids</taxon>
        <taxon>Asterales</taxon>
        <taxon>Asteraceae</taxon>
        <taxon>Asteroideae</taxon>
        <taxon>Anthemideae</taxon>
        <taxon>Anthemidinae</taxon>
        <taxon>Tanacetum</taxon>
    </lineage>
</organism>
<keyword evidence="1" id="KW-0732">Signal</keyword>
<dbReference type="SUPFAM" id="SSF56024">
    <property type="entry name" value="Phospholipase D/nuclease"/>
    <property type="match status" value="2"/>
</dbReference>
<feature type="domain" description="PLD phosphodiesterase" evidence="2">
    <location>
        <begin position="455"/>
        <end position="481"/>
    </location>
</feature>
<dbReference type="PANTHER" id="PTHR10185">
    <property type="entry name" value="PHOSPHOLIPASE D - RELATED"/>
    <property type="match status" value="1"/>
</dbReference>
<dbReference type="SMART" id="SM00155">
    <property type="entry name" value="PLDc"/>
    <property type="match status" value="2"/>
</dbReference>
<feature type="domain" description="PLD phosphodiesterase" evidence="2">
    <location>
        <begin position="175"/>
        <end position="202"/>
    </location>
</feature>
<reference evidence="3" key="1">
    <citation type="journal article" date="2022" name="Int. J. Mol. Sci.">
        <title>Draft Genome of Tanacetum Coccineum: Genomic Comparison of Closely Related Tanacetum-Family Plants.</title>
        <authorList>
            <person name="Yamashiro T."/>
            <person name="Shiraishi A."/>
            <person name="Nakayama K."/>
            <person name="Satake H."/>
        </authorList>
    </citation>
    <scope>NUCLEOTIDE SEQUENCE</scope>
</reference>
<dbReference type="PANTHER" id="PTHR10185:SF17">
    <property type="entry name" value="GM01519P-RELATED"/>
    <property type="match status" value="1"/>
</dbReference>
<dbReference type="PROSITE" id="PS50035">
    <property type="entry name" value="PLD"/>
    <property type="match status" value="2"/>
</dbReference>
<dbReference type="Pfam" id="PF13091">
    <property type="entry name" value="PLDc_2"/>
    <property type="match status" value="1"/>
</dbReference>
<comment type="caution">
    <text evidence="3">The sequence shown here is derived from an EMBL/GenBank/DDBJ whole genome shotgun (WGS) entry which is preliminary data.</text>
</comment>
<evidence type="ECO:0000256" key="1">
    <source>
        <dbReference type="SAM" id="SignalP"/>
    </source>
</evidence>
<dbReference type="PROSITE" id="PS51257">
    <property type="entry name" value="PROKAR_LIPOPROTEIN"/>
    <property type="match status" value="1"/>
</dbReference>
<reference evidence="3" key="2">
    <citation type="submission" date="2022-01" db="EMBL/GenBank/DDBJ databases">
        <authorList>
            <person name="Yamashiro T."/>
            <person name="Shiraishi A."/>
            <person name="Satake H."/>
            <person name="Nakayama K."/>
        </authorList>
    </citation>
    <scope>NUCLEOTIDE SEQUENCE</scope>
</reference>
<dbReference type="CDD" id="cd09107">
    <property type="entry name" value="PLDc_vPLD3_4_5_like_2"/>
    <property type="match status" value="1"/>
</dbReference>
<evidence type="ECO:0000313" key="4">
    <source>
        <dbReference type="Proteomes" id="UP001151760"/>
    </source>
</evidence>
<dbReference type="InterPro" id="IPR025202">
    <property type="entry name" value="PLD-like_dom"/>
</dbReference>
<feature type="chain" id="PRO_5045160642" evidence="1">
    <location>
        <begin position="32"/>
        <end position="528"/>
    </location>
</feature>
<sequence length="528" mass="59168">MKQTNTARKHSSSLAILVPLLLLLLLTGCNQFVLLARAEFEHEECKAWLVQSIPTDMPHLELVPGVLDTADVFKWLAGNSTQNLDIMTQMWQLIARSNDSRSADYGYSEENMQSFGSSEGLSVYKSIEDAADRDVNIRLLQHTGRYPDNTAEPDGLASGRNNVESVTLLLKNWFGSGFIHAKVWISDSRHVYVGSANNDWKAFTQVKEIGIYLVDCPTVAKQLEIYYNNLWTLGTLNYSDYTTEIWDQQSQISRTVPCWSHFVPSKGRCRSPLPHYVDVPHTAGYPLLTDPSTFQLSVETPGLNYSNSHPLLSYLSFAPPELLFGNLQTDEQAWVDTIRSVNFGETVRINTMDWLGQSKDSAQVIYWSSLASTVSQVVFSKQAKVKLLVSYMPDFNINTDQYLKSLLDSNKLCSSSPENNCLGEIEIKYYMIPGYFSSGPAISNGNSTGNTYPGYTRYNHGKYTVSDTRAHIGTSNLIWDHFYTTAGIGFGTYNPAIVMQLQKIFDADWDSPYAVPVKSVQNGHVFSS</sequence>
<evidence type="ECO:0000313" key="3">
    <source>
        <dbReference type="EMBL" id="GJT16931.1"/>
    </source>
</evidence>
<gene>
    <name evidence="3" type="ORF">Tco_0875637</name>
</gene>
<dbReference type="Gene3D" id="3.30.870.10">
    <property type="entry name" value="Endonuclease Chain A"/>
    <property type="match status" value="2"/>
</dbReference>
<dbReference type="InterPro" id="IPR001736">
    <property type="entry name" value="PLipase_D/transphosphatidylase"/>
</dbReference>
<accession>A0ABQ5BQD4</accession>